<dbReference type="SUPFAM" id="SSF50952">
    <property type="entry name" value="Soluble quinoprotein glucose dehydrogenase"/>
    <property type="match status" value="1"/>
</dbReference>
<accession>A0A3N5ZAE9</accession>
<evidence type="ECO:0000256" key="1">
    <source>
        <dbReference type="SAM" id="MobiDB-lite"/>
    </source>
</evidence>
<keyword evidence="2" id="KW-0732">Signal</keyword>
<evidence type="ECO:0000256" key="2">
    <source>
        <dbReference type="SAM" id="SignalP"/>
    </source>
</evidence>
<proteinExistence type="predicted"/>
<reference evidence="4 5" key="1">
    <citation type="submission" date="2018-11" db="EMBL/GenBank/DDBJ databases">
        <authorList>
            <person name="Ye M.-Q."/>
            <person name="Du Z.-J."/>
        </authorList>
    </citation>
    <scope>NUCLEOTIDE SEQUENCE [LARGE SCALE GENOMIC DNA]</scope>
    <source>
        <strain evidence="4 5">U0105</strain>
    </source>
</reference>
<dbReference type="InterPro" id="IPR011042">
    <property type="entry name" value="6-blade_b-propeller_TolB-like"/>
</dbReference>
<dbReference type="AlphaFoldDB" id="A0A3N5ZAE9"/>
<dbReference type="InterPro" id="IPR011041">
    <property type="entry name" value="Quinoprot_gluc/sorb_DH_b-prop"/>
</dbReference>
<comment type="caution">
    <text evidence="4">The sequence shown here is derived from an EMBL/GenBank/DDBJ whole genome shotgun (WGS) entry which is preliminary data.</text>
</comment>
<keyword evidence="5" id="KW-1185">Reference proteome</keyword>
<protein>
    <submittedName>
        <fullName evidence="4">PQQ-dependent sugar dehydrogenase</fullName>
    </submittedName>
</protein>
<name>A0A3N5ZAE9_9ALTE</name>
<dbReference type="OrthoDB" id="9770043at2"/>
<organism evidence="4 5">
    <name type="scientific">Alteromonas sediminis</name>
    <dbReference type="NCBI Taxonomy" id="2259342"/>
    <lineage>
        <taxon>Bacteria</taxon>
        <taxon>Pseudomonadati</taxon>
        <taxon>Pseudomonadota</taxon>
        <taxon>Gammaproteobacteria</taxon>
        <taxon>Alteromonadales</taxon>
        <taxon>Alteromonadaceae</taxon>
        <taxon>Alteromonas/Salinimonas group</taxon>
        <taxon>Alteromonas</taxon>
    </lineage>
</organism>
<dbReference type="PANTHER" id="PTHR19328:SF75">
    <property type="entry name" value="ALDOSE SUGAR DEHYDROGENASE YLII"/>
    <property type="match status" value="1"/>
</dbReference>
<feature type="signal peptide" evidence="2">
    <location>
        <begin position="1"/>
        <end position="20"/>
    </location>
</feature>
<dbReference type="Proteomes" id="UP000275281">
    <property type="component" value="Unassembled WGS sequence"/>
</dbReference>
<feature type="compositionally biased region" description="Basic and acidic residues" evidence="1">
    <location>
        <begin position="177"/>
        <end position="204"/>
    </location>
</feature>
<dbReference type="InterPro" id="IPR012938">
    <property type="entry name" value="Glc/Sorbosone_DH"/>
</dbReference>
<feature type="domain" description="Glucose/Sorbosone dehydrogenase" evidence="3">
    <location>
        <begin position="46"/>
        <end position="368"/>
    </location>
</feature>
<feature type="chain" id="PRO_5018092837" evidence="2">
    <location>
        <begin position="21"/>
        <end position="378"/>
    </location>
</feature>
<dbReference type="Gene3D" id="2.120.10.30">
    <property type="entry name" value="TolB, C-terminal domain"/>
    <property type="match status" value="1"/>
</dbReference>
<evidence type="ECO:0000313" key="4">
    <source>
        <dbReference type="EMBL" id="RPJ66418.1"/>
    </source>
</evidence>
<dbReference type="PANTHER" id="PTHR19328">
    <property type="entry name" value="HEDGEHOG-INTERACTING PROTEIN"/>
    <property type="match status" value="1"/>
</dbReference>
<dbReference type="RefSeq" id="WP_124027776.1">
    <property type="nucleotide sequence ID" value="NZ_JBHRSN010000006.1"/>
</dbReference>
<evidence type="ECO:0000313" key="5">
    <source>
        <dbReference type="Proteomes" id="UP000275281"/>
    </source>
</evidence>
<dbReference type="EMBL" id="RPOK01000003">
    <property type="protein sequence ID" value="RPJ66418.1"/>
    <property type="molecule type" value="Genomic_DNA"/>
</dbReference>
<gene>
    <name evidence="4" type="ORF">DRW07_10000</name>
</gene>
<dbReference type="Pfam" id="PF07995">
    <property type="entry name" value="GSDH"/>
    <property type="match status" value="1"/>
</dbReference>
<evidence type="ECO:0000259" key="3">
    <source>
        <dbReference type="Pfam" id="PF07995"/>
    </source>
</evidence>
<feature type="region of interest" description="Disordered" evidence="1">
    <location>
        <begin position="176"/>
        <end position="210"/>
    </location>
</feature>
<sequence>MLKRSLVAALVAGFSFQVFSQVESFPIADDGLDKNYELEKVADGVSIPWGMVWLNQSELLVTDRKGELRMIKDGSLIESPITGVPQVDARNQGGLLDIEKHPDYANNGWLYLSYSGFEGEGDGSNTSVVRARLDKNAMALTDVEVIFEGAPNTDNSRHYGSRLEFDNEGYLYITVGDRGDRDNTPQRLDMDGGKVHRIHDDGRVPNDNPFVGKQDANATVYSFGHRNPQGMAKHPETGALWAHEHGPRGGDELNKIAKGNNYGWPVISYGINYNGTSFTDMTAKEGMVQPNWQWTPSIAPSGMVFITSDNYPEWQGHMLVGSLKFGHVVLVKMDNEKITGHSKLFEGIGRVRSLSVSPDGHVYIGTDGAGIYKVIPRK</sequence>